<dbReference type="EC" id="6.1.1.14" evidence="3"/>
<feature type="compositionally biased region" description="Basic and acidic residues" evidence="1">
    <location>
        <begin position="432"/>
        <end position="444"/>
    </location>
</feature>
<feature type="compositionally biased region" description="Basic and acidic residues" evidence="1">
    <location>
        <begin position="452"/>
        <end position="464"/>
    </location>
</feature>
<feature type="compositionally biased region" description="Basic and acidic residues" evidence="1">
    <location>
        <begin position="204"/>
        <end position="227"/>
    </location>
</feature>
<dbReference type="InterPro" id="IPR045864">
    <property type="entry name" value="aa-tRNA-synth_II/BPL/LPL"/>
</dbReference>
<feature type="domain" description="Aminoacyl-transfer RNA synthetases class-II family profile" evidence="2">
    <location>
        <begin position="704"/>
        <end position="900"/>
    </location>
</feature>
<keyword evidence="3" id="KW-0436">Ligase</keyword>
<feature type="compositionally biased region" description="Basic and acidic residues" evidence="1">
    <location>
        <begin position="559"/>
        <end position="585"/>
    </location>
</feature>
<feature type="region of interest" description="Disordered" evidence="1">
    <location>
        <begin position="391"/>
        <end position="466"/>
    </location>
</feature>
<proteinExistence type="predicted"/>
<organism evidence="3 4">
    <name type="scientific">Toxoplasma gondii FOU</name>
    <dbReference type="NCBI Taxonomy" id="943167"/>
    <lineage>
        <taxon>Eukaryota</taxon>
        <taxon>Sar</taxon>
        <taxon>Alveolata</taxon>
        <taxon>Apicomplexa</taxon>
        <taxon>Conoidasida</taxon>
        <taxon>Coccidia</taxon>
        <taxon>Eucoccidiorida</taxon>
        <taxon>Eimeriorina</taxon>
        <taxon>Sarcocystidae</taxon>
        <taxon>Toxoplasma</taxon>
    </lineage>
</organism>
<sequence>MVGVRLLSSFFFCVVSSLFRFIPAVSLAFPPSGSAFPLHRRRLGALAFSLLNGKELSTVALPLSPYGASGDSKTSRASLFQFTPRPYSFAFPSSPSASSSLAASSLPPLRPPSLGAGGGHANGASFASSLCRNSVRLSFSPTGGRRATNVSGAQATEGDRRLGRLGAALSRMPTNEPSIERKEEATRIRQPPLNCSRGQCAAARDADRDADRDAGRDADRDADRDAEGVTAGEVMESSLKGRETKPQQPVVRQTGVRPLLPIDKRFGVFPGPAEPVKRLCLSLQDLKTFCKDHAIVVPAAELYGGLKGTVDFGAVGHRLLQNLRRALNSFFLRDACEPFSTSLHRDLASLSPEAPGDALTKDLTSLPLLLSPSPPRHSQSVSLPEFRWRGPSWSEKEPTEPLHPIQQKRAAEQSRESRDEAEESSSASNAAWRRETQTDRKRSQAGESDVCEEARERGEGRRAEGAFIPPPWGPIFAVETACLGPAAVWAGSGHTRHFVDSVVRCRDTGQVFRTDSLVFREKEIGSRRGSRFEVRPLSATALRPSEEAREAQRSCADGNGEHCQTDGKKIRERDEQGTEEQGRFRHKESFSSWRLLTEAPLERFPELPSPVTGRIGALSTPYLRNLMLQTRLSRYTSLKDTEPSGERKGGEEGLGYARGRRGDTKGDLPLDADTEESAGIFRPETAQEMLISYRSLLPPFLAPSLPFGIAQEGRSWRNELISTSRFLFRLREFRQFEIEYFLDATKANSFHTLNAWIYELARFFTAIGLPTDLLSVAEQGEKDRSHYSSRCVDFSFRFPFGDAELCGISLRGDNDLRAHQQHSGQSLALPPASGSSSTSSDCASSASPSSSASSGILPHVVEPSVGLERLLLALLASSFVRDTVDGKMRTFLNLHPALAPFQAAVFPVVTNVHELTARARRLCGWLRERGFSVLWDFSSTSIGRRYRRADGLGIPFCFTLDRTSLNDGTVTVRWRNSAEQRRLKFEEAESFLKERTEFRFQDFCWKPSEPQRKRAPNNPMN</sequence>
<feature type="region of interest" description="Disordered" evidence="1">
    <location>
        <begin position="173"/>
        <end position="251"/>
    </location>
</feature>
<comment type="caution">
    <text evidence="3">The sequence shown here is derived from an EMBL/GenBank/DDBJ whole genome shotgun (WGS) entry which is preliminary data.</text>
</comment>
<feature type="compositionally biased region" description="Basic and acidic residues" evidence="1">
    <location>
        <begin position="178"/>
        <end position="187"/>
    </location>
</feature>
<feature type="compositionally biased region" description="Basic and acidic residues" evidence="1">
    <location>
        <begin position="409"/>
        <end position="418"/>
    </location>
</feature>
<feature type="region of interest" description="Disordered" evidence="1">
    <location>
        <begin position="543"/>
        <end position="585"/>
    </location>
</feature>
<dbReference type="AlphaFoldDB" id="A0A086L8N2"/>
<evidence type="ECO:0000313" key="3">
    <source>
        <dbReference type="EMBL" id="KFG53000.1"/>
    </source>
</evidence>
<dbReference type="SUPFAM" id="SSF55681">
    <property type="entry name" value="Class II aaRS and biotin synthetases"/>
    <property type="match status" value="1"/>
</dbReference>
<reference evidence="3 4" key="1">
    <citation type="submission" date="2014-07" db="EMBL/GenBank/DDBJ databases">
        <authorList>
            <person name="Sibley D."/>
            <person name="Venepally P."/>
            <person name="Karamycheva S."/>
            <person name="Hadjithomas M."/>
            <person name="Khan A."/>
            <person name="Brunk B."/>
            <person name="Roos D."/>
            <person name="Caler E."/>
            <person name="Lorenzi H."/>
        </authorList>
    </citation>
    <scope>NUCLEOTIDE SEQUENCE [LARGE SCALE GENOMIC DNA]</scope>
    <source>
        <strain evidence="3 4">FOU</strain>
    </source>
</reference>
<dbReference type="GO" id="GO:0005739">
    <property type="term" value="C:mitochondrion"/>
    <property type="evidence" value="ECO:0007669"/>
    <property type="project" value="TreeGrafter"/>
</dbReference>
<protein>
    <submittedName>
        <fullName evidence="3">Anticodon binding domain-containing protein</fullName>
        <ecNumber evidence="3">6.1.1.14</ecNumber>
    </submittedName>
</protein>
<name>A0A086L8N2_TOXGO</name>
<feature type="compositionally biased region" description="Low complexity" evidence="1">
    <location>
        <begin position="826"/>
        <end position="854"/>
    </location>
</feature>
<dbReference type="InterPro" id="IPR027031">
    <property type="entry name" value="Gly-tRNA_synthase/POLG2"/>
</dbReference>
<dbReference type="GO" id="GO:0004820">
    <property type="term" value="F:glycine-tRNA ligase activity"/>
    <property type="evidence" value="ECO:0007669"/>
    <property type="project" value="UniProtKB-EC"/>
</dbReference>
<dbReference type="EMBL" id="AEYH02001018">
    <property type="protein sequence ID" value="KFG53000.1"/>
    <property type="molecule type" value="Genomic_DNA"/>
</dbReference>
<feature type="compositionally biased region" description="Basic and acidic residues" evidence="1">
    <location>
        <begin position="637"/>
        <end position="651"/>
    </location>
</feature>
<dbReference type="PANTHER" id="PTHR10745:SF8">
    <property type="entry name" value="DNA POLYMERASE SUBUNIT GAMMA-2, MITOCHONDRIAL"/>
    <property type="match status" value="1"/>
</dbReference>
<feature type="region of interest" description="Disordered" evidence="1">
    <location>
        <begin position="637"/>
        <end position="677"/>
    </location>
</feature>
<dbReference type="InterPro" id="IPR004154">
    <property type="entry name" value="Anticodon-bd"/>
</dbReference>
<dbReference type="VEuPathDB" id="ToxoDB:TGFOU_254200"/>
<feature type="region of interest" description="Disordered" evidence="1">
    <location>
        <begin position="141"/>
        <end position="161"/>
    </location>
</feature>
<evidence type="ECO:0000313" key="4">
    <source>
        <dbReference type="Proteomes" id="UP000028838"/>
    </source>
</evidence>
<gene>
    <name evidence="3" type="ORF">TGFOU_254200</name>
</gene>
<dbReference type="Gene3D" id="3.30.930.10">
    <property type="entry name" value="Bira Bifunctional Protein, Domain 2"/>
    <property type="match status" value="2"/>
</dbReference>
<evidence type="ECO:0000256" key="1">
    <source>
        <dbReference type="SAM" id="MobiDB-lite"/>
    </source>
</evidence>
<dbReference type="SUPFAM" id="SSF52954">
    <property type="entry name" value="Class II aaRS ABD-related"/>
    <property type="match status" value="1"/>
</dbReference>
<dbReference type="Gene3D" id="3.40.50.800">
    <property type="entry name" value="Anticodon-binding domain"/>
    <property type="match status" value="1"/>
</dbReference>
<dbReference type="InterPro" id="IPR036621">
    <property type="entry name" value="Anticodon-bd_dom_sf"/>
</dbReference>
<dbReference type="OrthoDB" id="57698at2759"/>
<dbReference type="InterPro" id="IPR006195">
    <property type="entry name" value="aa-tRNA-synth_II"/>
</dbReference>
<dbReference type="PROSITE" id="PS50862">
    <property type="entry name" value="AA_TRNA_LIGASE_II"/>
    <property type="match status" value="1"/>
</dbReference>
<feature type="region of interest" description="Disordered" evidence="1">
    <location>
        <begin position="821"/>
        <end position="855"/>
    </location>
</feature>
<dbReference type="GO" id="GO:0006264">
    <property type="term" value="P:mitochondrial DNA replication"/>
    <property type="evidence" value="ECO:0007669"/>
    <property type="project" value="TreeGrafter"/>
</dbReference>
<dbReference type="PANTHER" id="PTHR10745">
    <property type="entry name" value="GLYCYL-TRNA SYNTHETASE/DNA POLYMERASE SUBUNIT GAMMA-2"/>
    <property type="match status" value="1"/>
</dbReference>
<evidence type="ECO:0000259" key="2">
    <source>
        <dbReference type="PROSITE" id="PS50862"/>
    </source>
</evidence>
<dbReference type="Proteomes" id="UP000028838">
    <property type="component" value="Unassembled WGS sequence"/>
</dbReference>
<accession>A0A086L8N2</accession>
<dbReference type="Pfam" id="PF03129">
    <property type="entry name" value="HGTP_anticodon"/>
    <property type="match status" value="1"/>
</dbReference>